<accession>A0A6M3LL29</accession>
<dbReference type="AlphaFoldDB" id="A0A6M3LL29"/>
<protein>
    <submittedName>
        <fullName evidence="1">Uncharacterized protein</fullName>
    </submittedName>
</protein>
<sequence length="114" mass="12523">MSICIETVGENKEFNVATADDITLYMTGGAGGDKTSSDDTATEKYFDNYGAVKTYQIRTDKNIQIVSINGITFTDPISVTALGLIEKLDTPIITKMVIRVLIDDTNLKIRVRGR</sequence>
<gene>
    <name evidence="1" type="ORF">MM415B04016_0003</name>
</gene>
<proteinExistence type="predicted"/>
<evidence type="ECO:0000313" key="1">
    <source>
        <dbReference type="EMBL" id="QJA94044.1"/>
    </source>
</evidence>
<dbReference type="EMBL" id="MT143199">
    <property type="protein sequence ID" value="QJA94044.1"/>
    <property type="molecule type" value="Genomic_DNA"/>
</dbReference>
<reference evidence="1" key="1">
    <citation type="submission" date="2020-03" db="EMBL/GenBank/DDBJ databases">
        <title>The deep terrestrial virosphere.</title>
        <authorList>
            <person name="Holmfeldt K."/>
            <person name="Nilsson E."/>
            <person name="Simone D."/>
            <person name="Lopez-Fernandez M."/>
            <person name="Wu X."/>
            <person name="de Brujin I."/>
            <person name="Lundin D."/>
            <person name="Andersson A."/>
            <person name="Bertilsson S."/>
            <person name="Dopson M."/>
        </authorList>
    </citation>
    <scope>NUCLEOTIDE SEQUENCE</scope>
    <source>
        <strain evidence="1">MM415B04016</strain>
    </source>
</reference>
<organism evidence="1">
    <name type="scientific">viral metagenome</name>
    <dbReference type="NCBI Taxonomy" id="1070528"/>
    <lineage>
        <taxon>unclassified sequences</taxon>
        <taxon>metagenomes</taxon>
        <taxon>organismal metagenomes</taxon>
    </lineage>
</organism>
<name>A0A6M3LL29_9ZZZZ</name>